<comment type="caution">
    <text evidence="1">The sequence shown here is derived from an EMBL/GenBank/DDBJ whole genome shotgun (WGS) entry which is preliminary data.</text>
</comment>
<reference evidence="1 2" key="1">
    <citation type="submission" date="2019-12" db="EMBL/GenBank/DDBJ databases">
        <title>The draft genomic sequence of strain Chitinophaga oryziterrae JCM 16595.</title>
        <authorList>
            <person name="Zhang X."/>
        </authorList>
    </citation>
    <scope>NUCLEOTIDE SEQUENCE [LARGE SCALE GENOMIC DNA]</scope>
    <source>
        <strain evidence="1 2">JCM 16595</strain>
    </source>
</reference>
<organism evidence="1 2">
    <name type="scientific">Chitinophaga oryziterrae</name>
    <dbReference type="NCBI Taxonomy" id="1031224"/>
    <lineage>
        <taxon>Bacteria</taxon>
        <taxon>Pseudomonadati</taxon>
        <taxon>Bacteroidota</taxon>
        <taxon>Chitinophagia</taxon>
        <taxon>Chitinophagales</taxon>
        <taxon>Chitinophagaceae</taxon>
        <taxon>Chitinophaga</taxon>
    </lineage>
</organism>
<evidence type="ECO:0000313" key="2">
    <source>
        <dbReference type="Proteomes" id="UP000468388"/>
    </source>
</evidence>
<accession>A0A6N8JFJ2</accession>
<dbReference type="EMBL" id="WRXO01000009">
    <property type="protein sequence ID" value="MVT44023.1"/>
    <property type="molecule type" value="Genomic_DNA"/>
</dbReference>
<sequence length="262" mass="30421">MRNTISALLLTSAITTNAQSLTSQVLKDKYPALFKTFVYQGNIFEWVAAQPENDIFNDLTSKNALYLDYILNNQTSFDRKKIAVFKYDSIQLIEAFRNELRQDTAFNRNMLQLSYWYLKSKHINVADYQSTKTDLTTDQLINIATRFFFATKIQPDNNVGWKVCIGQNAYADDKRNSTYPLIEAFCFMAIMNNIETAQYYQHFEEYGITISQQTKYLPESERLIVARESMYKEMAGNSALKTALLNAYRNKADMLSFRLTDQ</sequence>
<proteinExistence type="predicted"/>
<dbReference type="RefSeq" id="WP_157302826.1">
    <property type="nucleotide sequence ID" value="NZ_BAAAZB010000001.1"/>
</dbReference>
<dbReference type="OrthoDB" id="5295174at2"/>
<dbReference type="AlphaFoldDB" id="A0A6N8JFJ2"/>
<name>A0A6N8JFJ2_9BACT</name>
<keyword evidence="2" id="KW-1185">Reference proteome</keyword>
<dbReference type="Proteomes" id="UP000468388">
    <property type="component" value="Unassembled WGS sequence"/>
</dbReference>
<gene>
    <name evidence="1" type="ORF">GO495_25735</name>
</gene>
<evidence type="ECO:0000313" key="1">
    <source>
        <dbReference type="EMBL" id="MVT44023.1"/>
    </source>
</evidence>
<protein>
    <submittedName>
        <fullName evidence="1">Uncharacterized protein</fullName>
    </submittedName>
</protein>